<gene>
    <name evidence="2" type="ORF">FHS28_000920</name>
</gene>
<evidence type="ECO:0008006" key="4">
    <source>
        <dbReference type="Google" id="ProtNLM"/>
    </source>
</evidence>
<evidence type="ECO:0000313" key="3">
    <source>
        <dbReference type="Proteomes" id="UP000574369"/>
    </source>
</evidence>
<dbReference type="Proteomes" id="UP000574369">
    <property type="component" value="Unassembled WGS sequence"/>
</dbReference>
<protein>
    <recommendedName>
        <fullName evidence="4">DUF1178 domain-containing protein</fullName>
    </recommendedName>
</protein>
<feature type="compositionally biased region" description="Low complexity" evidence="1">
    <location>
        <begin position="55"/>
        <end position="69"/>
    </location>
</feature>
<feature type="region of interest" description="Disordered" evidence="1">
    <location>
        <begin position="49"/>
        <end position="129"/>
    </location>
</feature>
<evidence type="ECO:0000313" key="2">
    <source>
        <dbReference type="EMBL" id="MBB3193555.1"/>
    </source>
</evidence>
<reference evidence="2 3" key="1">
    <citation type="submission" date="2020-08" db="EMBL/GenBank/DDBJ databases">
        <title>Genomic Encyclopedia of Type Strains, Phase III (KMG-III): the genomes of soil and plant-associated and newly described type strains.</title>
        <authorList>
            <person name="Whitman W."/>
        </authorList>
    </citation>
    <scope>NUCLEOTIDE SEQUENCE [LARGE SCALE GENOMIC DNA]</scope>
    <source>
        <strain evidence="2 3">CECT 7247</strain>
    </source>
</reference>
<name>A0ABR6GNC6_9BURK</name>
<dbReference type="RefSeq" id="WP_088448874.1">
    <property type="nucleotide sequence ID" value="NZ_JACHXO010000001.1"/>
</dbReference>
<keyword evidence="3" id="KW-1185">Reference proteome</keyword>
<comment type="caution">
    <text evidence="2">The sequence shown here is derived from an EMBL/GenBank/DDBJ whole genome shotgun (WGS) entry which is preliminary data.</text>
</comment>
<dbReference type="EMBL" id="JACHXO010000001">
    <property type="protein sequence ID" value="MBB3193555.1"/>
    <property type="molecule type" value="Genomic_DNA"/>
</dbReference>
<feature type="compositionally biased region" description="Basic and acidic residues" evidence="1">
    <location>
        <begin position="93"/>
        <end position="113"/>
    </location>
</feature>
<evidence type="ECO:0000256" key="1">
    <source>
        <dbReference type="SAM" id="MobiDB-lite"/>
    </source>
</evidence>
<accession>A0ABR6GNC6</accession>
<organism evidence="2 3">
    <name type="scientific">Roseateles terrae</name>
    <dbReference type="NCBI Taxonomy" id="431060"/>
    <lineage>
        <taxon>Bacteria</taxon>
        <taxon>Pseudomonadati</taxon>
        <taxon>Pseudomonadota</taxon>
        <taxon>Betaproteobacteria</taxon>
        <taxon>Burkholderiales</taxon>
        <taxon>Sphaerotilaceae</taxon>
        <taxon>Roseateles</taxon>
    </lineage>
</organism>
<dbReference type="Pfam" id="PF06676">
    <property type="entry name" value="DUF1178"/>
    <property type="match status" value="1"/>
</dbReference>
<proteinExistence type="predicted"/>
<sequence length="205" mass="21519">MLVLNLACEAGHGFEGWFGSATDFESQQQRGLLSCPLCSSAQVRRMPSAPRLNLSSAPEPAAAAGRSSSGNGGDASGPRSPSGHPMSQYPGPHDGRPSGRHRDLPAVRSDGRAGDGPIVPATGPHTGLTPADLQRQVMQAVRQIMANTEDVGERFAEEARRIHYGETEARGIRGQATPDEAQALVEEGIDVVALAVPEALKDPLQ</sequence>
<dbReference type="InterPro" id="IPR009562">
    <property type="entry name" value="DUF1178"/>
</dbReference>